<evidence type="ECO:0000256" key="1">
    <source>
        <dbReference type="ARBA" id="ARBA00009902"/>
    </source>
</evidence>
<dbReference type="RefSeq" id="WP_132332596.1">
    <property type="nucleotide sequence ID" value="NZ_SMJZ01000036.1"/>
</dbReference>
<dbReference type="InterPro" id="IPR001362">
    <property type="entry name" value="Glyco_hydro_32"/>
</dbReference>
<comment type="similarity">
    <text evidence="1 4">Belongs to the glycosyl hydrolase 32 family.</text>
</comment>
<feature type="domain" description="3-keto-alpha-glucoside-1,2-lyase/3-keto-2-hydroxy-glucal hydratase" evidence="8">
    <location>
        <begin position="507"/>
        <end position="655"/>
    </location>
</feature>
<dbReference type="Pfam" id="PF00251">
    <property type="entry name" value="Glyco_hydro_32N"/>
    <property type="match status" value="1"/>
</dbReference>
<feature type="signal peptide" evidence="6">
    <location>
        <begin position="1"/>
        <end position="20"/>
    </location>
</feature>
<evidence type="ECO:0000256" key="2">
    <source>
        <dbReference type="ARBA" id="ARBA00022801"/>
    </source>
</evidence>
<protein>
    <submittedName>
        <fullName evidence="10">Glycoside hydrolase family 32 protein</fullName>
    </submittedName>
</protein>
<dbReference type="AlphaFoldDB" id="A0A4R4NJS6"/>
<reference evidence="10 11" key="1">
    <citation type="submission" date="2019-02" db="EMBL/GenBank/DDBJ databases">
        <title>Draft genome sequences of novel Actinobacteria.</title>
        <authorList>
            <person name="Sahin N."/>
            <person name="Ay H."/>
            <person name="Saygin H."/>
        </authorList>
    </citation>
    <scope>NUCLEOTIDE SEQUENCE [LARGE SCALE GENOMIC DNA]</scope>
    <source>
        <strain evidence="10 11">KC201</strain>
    </source>
</reference>
<dbReference type="SUPFAM" id="SSF75005">
    <property type="entry name" value="Arabinanase/levansucrase/invertase"/>
    <property type="match status" value="1"/>
</dbReference>
<dbReference type="Proteomes" id="UP000295157">
    <property type="component" value="Unassembled WGS sequence"/>
</dbReference>
<dbReference type="Gene3D" id="2.115.10.20">
    <property type="entry name" value="Glycosyl hydrolase domain, family 43"/>
    <property type="match status" value="1"/>
</dbReference>
<dbReference type="SUPFAM" id="SSF49899">
    <property type="entry name" value="Concanavalin A-like lectins/glucanases"/>
    <property type="match status" value="1"/>
</dbReference>
<dbReference type="InterPro" id="IPR013320">
    <property type="entry name" value="ConA-like_dom_sf"/>
</dbReference>
<dbReference type="Pfam" id="PF08244">
    <property type="entry name" value="Glyco_hydro_32C"/>
    <property type="match status" value="1"/>
</dbReference>
<proteinExistence type="inferred from homology"/>
<dbReference type="OrthoDB" id="9776657at2"/>
<dbReference type="GO" id="GO:0004575">
    <property type="term" value="F:sucrose alpha-glucosidase activity"/>
    <property type="evidence" value="ECO:0007669"/>
    <property type="project" value="TreeGrafter"/>
</dbReference>
<feature type="domain" description="Glycosyl hydrolase family 32 C-terminal" evidence="9">
    <location>
        <begin position="349"/>
        <end position="490"/>
    </location>
</feature>
<feature type="compositionally biased region" description="Low complexity" evidence="5">
    <location>
        <begin position="26"/>
        <end position="37"/>
    </location>
</feature>
<keyword evidence="11" id="KW-1185">Reference proteome</keyword>
<dbReference type="InterPro" id="IPR013148">
    <property type="entry name" value="Glyco_hydro_32_N"/>
</dbReference>
<accession>A0A4R4NJS6</accession>
<evidence type="ECO:0000259" key="7">
    <source>
        <dbReference type="Pfam" id="PF00251"/>
    </source>
</evidence>
<evidence type="ECO:0000256" key="4">
    <source>
        <dbReference type="RuleBase" id="RU362110"/>
    </source>
</evidence>
<name>A0A4R4NJS6_9ACTN</name>
<evidence type="ECO:0000313" key="10">
    <source>
        <dbReference type="EMBL" id="TDC07757.1"/>
    </source>
</evidence>
<dbReference type="InterPro" id="IPR023296">
    <property type="entry name" value="Glyco_hydro_beta-prop_sf"/>
</dbReference>
<dbReference type="GO" id="GO:0005737">
    <property type="term" value="C:cytoplasm"/>
    <property type="evidence" value="ECO:0007669"/>
    <property type="project" value="TreeGrafter"/>
</dbReference>
<feature type="domain" description="Glycosyl hydrolase family 32 N-terminal" evidence="7">
    <location>
        <begin position="58"/>
        <end position="335"/>
    </location>
</feature>
<dbReference type="InterPro" id="IPR010496">
    <property type="entry name" value="AL/BT2_dom"/>
</dbReference>
<dbReference type="PANTHER" id="PTHR42800:SF1">
    <property type="entry name" value="EXOINULINASE INUD (AFU_ORTHOLOGUE AFUA_5G00480)"/>
    <property type="match status" value="1"/>
</dbReference>
<dbReference type="Pfam" id="PF06439">
    <property type="entry name" value="3keto-disac_hyd"/>
    <property type="match status" value="1"/>
</dbReference>
<evidence type="ECO:0000259" key="8">
    <source>
        <dbReference type="Pfam" id="PF06439"/>
    </source>
</evidence>
<keyword evidence="2 4" id="KW-0378">Hydrolase</keyword>
<evidence type="ECO:0000256" key="6">
    <source>
        <dbReference type="SAM" id="SignalP"/>
    </source>
</evidence>
<evidence type="ECO:0000256" key="5">
    <source>
        <dbReference type="SAM" id="MobiDB-lite"/>
    </source>
</evidence>
<dbReference type="InterPro" id="IPR013189">
    <property type="entry name" value="Glyco_hydro_32_C"/>
</dbReference>
<evidence type="ECO:0000313" key="11">
    <source>
        <dbReference type="Proteomes" id="UP000295157"/>
    </source>
</evidence>
<gene>
    <name evidence="10" type="ORF">E1267_12475</name>
</gene>
<dbReference type="Gene3D" id="2.60.120.560">
    <property type="entry name" value="Exo-inulinase, domain 1"/>
    <property type="match status" value="2"/>
</dbReference>
<feature type="chain" id="PRO_5039145842" evidence="6">
    <location>
        <begin position="21"/>
        <end position="656"/>
    </location>
</feature>
<dbReference type="GO" id="GO:0005987">
    <property type="term" value="P:sucrose catabolic process"/>
    <property type="evidence" value="ECO:0007669"/>
    <property type="project" value="TreeGrafter"/>
</dbReference>
<dbReference type="SMART" id="SM00640">
    <property type="entry name" value="Glyco_32"/>
    <property type="match status" value="1"/>
</dbReference>
<evidence type="ECO:0000259" key="9">
    <source>
        <dbReference type="Pfam" id="PF08244"/>
    </source>
</evidence>
<dbReference type="EMBL" id="SMJZ01000036">
    <property type="protein sequence ID" value="TDC07757.1"/>
    <property type="molecule type" value="Genomic_DNA"/>
</dbReference>
<sequence length="656" mass="71656">MRRLVRGLTSLIALTGMVVAAVPSAGTTTGTTTGTAADQPEFPYQPTTYTEPYRGQFHFSSQGGWMNDPNGLLHHKGTYHFFYQHNPHGLGWDTMHWGHATSTDLVHWTQKPIALEPGVHPGDLWSGAGVVDAANTSGLREGAEDPLVVFSGTNGVSVFYSTDAGRTFKAYDNGRKVVTMPGTSRDPKVFRHAASKRWVMLVWSDEGGNGVNLYSSPDLLDWTFLSRYAAGWLFECPDFFALPVDGDRRGTKWVLTDASGEYVVGDFDGTTFTTDWDEPQRMDHGTNHAGGSFYAGQVFNDMPDDRVVQMAWMGGNQGATWTGNASFPAVLGLRTTGDGVRLTRQPIKELEKLRYRTSSWRGRGLTPATAAKLLRDQSLDTYEVEAEFDVRGATAERFGFKLDVRPGGDAGSEVLYDTRARTLMSAPLEPSRGRVTMRILVDRGQLEVFGNDGLASITRNVAFDPRADSRGVALHVEGGGVRLVSLRIHELAPAWGMGEPTLEHNLPGQWRVVSGSWTDVAAGKQGSAGGDAFYLSDHTGADFTYEGDVRLVDGAAAALTFRAGPRAERHYTANVDAEAGVVKLWRPGRDIATYKAPIKAGRTYHLKVVTQGRSIKVYLDDRAEPVIDAKDDQYASGRFGLNVFDGTAQFQNIRVS</sequence>
<keyword evidence="6" id="KW-0732">Signal</keyword>
<dbReference type="PANTHER" id="PTHR42800">
    <property type="entry name" value="EXOINULINASE INUD (AFU_ORTHOLOGUE AFUA_5G00480)"/>
    <property type="match status" value="1"/>
</dbReference>
<keyword evidence="3 4" id="KW-0326">Glycosidase</keyword>
<comment type="caution">
    <text evidence="10">The sequence shown here is derived from an EMBL/GenBank/DDBJ whole genome shotgun (WGS) entry which is preliminary data.</text>
</comment>
<dbReference type="CDD" id="cd18622">
    <property type="entry name" value="GH32_Inu-like"/>
    <property type="match status" value="1"/>
</dbReference>
<organism evidence="10 11">
    <name type="scientific">Nonomuraea longispora</name>
    <dbReference type="NCBI Taxonomy" id="1848320"/>
    <lineage>
        <taxon>Bacteria</taxon>
        <taxon>Bacillati</taxon>
        <taxon>Actinomycetota</taxon>
        <taxon>Actinomycetes</taxon>
        <taxon>Streptosporangiales</taxon>
        <taxon>Streptosporangiaceae</taxon>
        <taxon>Nonomuraea</taxon>
    </lineage>
</organism>
<feature type="region of interest" description="Disordered" evidence="5">
    <location>
        <begin position="26"/>
        <end position="47"/>
    </location>
</feature>
<evidence type="ECO:0000256" key="3">
    <source>
        <dbReference type="ARBA" id="ARBA00023295"/>
    </source>
</evidence>